<evidence type="ECO:0000256" key="4">
    <source>
        <dbReference type="ARBA" id="ARBA00010286"/>
    </source>
</evidence>
<dbReference type="PROSITE" id="PS00482">
    <property type="entry name" value="DIHYDROOROTASE_1"/>
    <property type="match status" value="1"/>
</dbReference>
<dbReference type="InterPro" id="IPR011059">
    <property type="entry name" value="Metal-dep_hydrolase_composite"/>
</dbReference>
<dbReference type="InterPro" id="IPR006680">
    <property type="entry name" value="Amidohydro-rel"/>
</dbReference>
<evidence type="ECO:0000256" key="5">
    <source>
        <dbReference type="ARBA" id="ARBA00010368"/>
    </source>
</evidence>
<evidence type="ECO:0000313" key="13">
    <source>
        <dbReference type="Proteomes" id="UP000249016"/>
    </source>
</evidence>
<evidence type="ECO:0000256" key="2">
    <source>
        <dbReference type="ARBA" id="ARBA00002368"/>
    </source>
</evidence>
<dbReference type="GO" id="GO:0006145">
    <property type="term" value="P:purine nucleobase catabolic process"/>
    <property type="evidence" value="ECO:0007669"/>
    <property type="project" value="TreeGrafter"/>
</dbReference>
<dbReference type="SUPFAM" id="SSF51338">
    <property type="entry name" value="Composite domain of metallo-dependent hydrolases"/>
    <property type="match status" value="1"/>
</dbReference>
<feature type="domain" description="Amidohydrolase-related" evidence="11">
    <location>
        <begin position="51"/>
        <end position="405"/>
    </location>
</feature>
<evidence type="ECO:0000256" key="10">
    <source>
        <dbReference type="ARBA" id="ARBA00022833"/>
    </source>
</evidence>
<dbReference type="GO" id="GO:0000256">
    <property type="term" value="P:allantoin catabolic process"/>
    <property type="evidence" value="ECO:0007669"/>
    <property type="project" value="InterPro"/>
</dbReference>
<dbReference type="InterPro" id="IPR032466">
    <property type="entry name" value="Metal_Hydrolase"/>
</dbReference>
<comment type="cofactor">
    <cofactor evidence="1">
        <name>Zn(2+)</name>
        <dbReference type="ChEBI" id="CHEBI:29105"/>
    </cofactor>
</comment>
<dbReference type="InterPro" id="IPR002195">
    <property type="entry name" value="Dihydroorotase_CS"/>
</dbReference>
<evidence type="ECO:0000256" key="3">
    <source>
        <dbReference type="ARBA" id="ARBA00004968"/>
    </source>
</evidence>
<comment type="function">
    <text evidence="2">Catalyzes the reversible cyclization of carbamoyl aspartate to dihydroorotate.</text>
</comment>
<organism evidence="12 13">
    <name type="scientific">Spirosoma telluris</name>
    <dbReference type="NCBI Taxonomy" id="2183553"/>
    <lineage>
        <taxon>Bacteria</taxon>
        <taxon>Pseudomonadati</taxon>
        <taxon>Bacteroidota</taxon>
        <taxon>Cytophagia</taxon>
        <taxon>Cytophagales</taxon>
        <taxon>Cytophagaceae</taxon>
        <taxon>Spirosoma</taxon>
    </lineage>
</organism>
<sequence length="457" mass="50122">MIDRVISGNKICTPEGIRPAVVLIKDGLIADVRSELPTNLIGNVIDIGDSILMSGVIDPHVHINEPGRTDWEGFNTATRAAITGGLTTLVDMPLNSSPVTTTAAAFDQKLAATNGQLHTNCGLWGGLVPGNTDDIDRLIQKGVLGFKAFLTHSGIDDFPNVTEADLRKAMPIIARHGLPLLVHCELSTDEKLASGDPQSYQNYLSSRPREWEDKAIAMMIGLCEEYNCRTHIVHLSSANSIEPIAKAKQKGLPLTVETAQHYLFFTAETIQDGQTQFKCAPPIREKANNELLWTALGDGIIDFVATDHSPAPPDLKQMQSGDFMNAWGGIASLQLALPVLWTAARQRGFTVTDIARWLSEKPAQLAGLAQRKGQIAKGYDADLVVWNPEKTFTVAADSLQHKHKMTPYLNEALYGVVEQTYLVGKLVFENGRFVGLDEGKFINHRAVRRYDTENTEF</sequence>
<dbReference type="Gene3D" id="3.20.20.140">
    <property type="entry name" value="Metal-dependent hydrolases"/>
    <property type="match status" value="1"/>
</dbReference>
<dbReference type="PANTHER" id="PTHR43668:SF2">
    <property type="entry name" value="ALLANTOINASE"/>
    <property type="match status" value="1"/>
</dbReference>
<evidence type="ECO:0000259" key="11">
    <source>
        <dbReference type="Pfam" id="PF01979"/>
    </source>
</evidence>
<dbReference type="EC" id="3.5.2.5" evidence="7"/>
<dbReference type="NCBIfam" id="TIGR03178">
    <property type="entry name" value="allantoinase"/>
    <property type="match status" value="1"/>
</dbReference>
<evidence type="ECO:0000313" key="12">
    <source>
        <dbReference type="EMBL" id="RAI73871.1"/>
    </source>
</evidence>
<dbReference type="GO" id="GO:0050897">
    <property type="term" value="F:cobalt ion binding"/>
    <property type="evidence" value="ECO:0007669"/>
    <property type="project" value="InterPro"/>
</dbReference>
<dbReference type="Proteomes" id="UP000249016">
    <property type="component" value="Unassembled WGS sequence"/>
</dbReference>
<comment type="similarity">
    <text evidence="4">Belongs to the metallo-dependent hydrolases superfamily. DHOase family. Class I DHOase subfamily.</text>
</comment>
<evidence type="ECO:0000256" key="8">
    <source>
        <dbReference type="ARBA" id="ARBA00022723"/>
    </source>
</evidence>
<dbReference type="AlphaFoldDB" id="A0A327NEY8"/>
<evidence type="ECO:0000256" key="9">
    <source>
        <dbReference type="ARBA" id="ARBA00022801"/>
    </source>
</evidence>
<dbReference type="EMBL" id="QLII01000001">
    <property type="protein sequence ID" value="RAI73871.1"/>
    <property type="molecule type" value="Genomic_DNA"/>
</dbReference>
<dbReference type="InterPro" id="IPR017593">
    <property type="entry name" value="Allantoinase"/>
</dbReference>
<dbReference type="SUPFAM" id="SSF51556">
    <property type="entry name" value="Metallo-dependent hydrolases"/>
    <property type="match status" value="1"/>
</dbReference>
<proteinExistence type="inferred from homology"/>
<comment type="pathway">
    <text evidence="3">Nitrogen metabolism; (S)-allantoin degradation; allantoate from (S)-allantoin: step 1/1.</text>
</comment>
<keyword evidence="13" id="KW-1185">Reference proteome</keyword>
<dbReference type="GO" id="GO:0005737">
    <property type="term" value="C:cytoplasm"/>
    <property type="evidence" value="ECO:0007669"/>
    <property type="project" value="TreeGrafter"/>
</dbReference>
<dbReference type="GO" id="GO:0008270">
    <property type="term" value="F:zinc ion binding"/>
    <property type="evidence" value="ECO:0007669"/>
    <property type="project" value="InterPro"/>
</dbReference>
<comment type="similarity">
    <text evidence="5">Belongs to the metallo-dependent hydrolases superfamily. Allantoinase family.</text>
</comment>
<accession>A0A327NEY8</accession>
<comment type="subunit">
    <text evidence="6">Homotetramer.</text>
</comment>
<keyword evidence="9 12" id="KW-0378">Hydrolase</keyword>
<comment type="caution">
    <text evidence="12">The sequence shown here is derived from an EMBL/GenBank/DDBJ whole genome shotgun (WGS) entry which is preliminary data.</text>
</comment>
<dbReference type="FunFam" id="3.20.20.140:FF:000032">
    <property type="entry name" value="Allantoinase Dal1"/>
    <property type="match status" value="1"/>
</dbReference>
<keyword evidence="10" id="KW-0862">Zinc</keyword>
<dbReference type="InterPro" id="IPR050138">
    <property type="entry name" value="DHOase/Allantoinase_Hydrolase"/>
</dbReference>
<dbReference type="OrthoDB" id="9765462at2"/>
<dbReference type="Pfam" id="PF01979">
    <property type="entry name" value="Amidohydro_1"/>
    <property type="match status" value="1"/>
</dbReference>
<name>A0A327NEY8_9BACT</name>
<dbReference type="GO" id="GO:0004038">
    <property type="term" value="F:allantoinase activity"/>
    <property type="evidence" value="ECO:0007669"/>
    <property type="project" value="UniProtKB-EC"/>
</dbReference>
<evidence type="ECO:0000256" key="1">
    <source>
        <dbReference type="ARBA" id="ARBA00001947"/>
    </source>
</evidence>
<protein>
    <recommendedName>
        <fullName evidence="7">allantoinase</fullName>
        <ecNumber evidence="7">3.5.2.5</ecNumber>
    </recommendedName>
</protein>
<dbReference type="RefSeq" id="WP_111340745.1">
    <property type="nucleotide sequence ID" value="NZ_QLII01000001.1"/>
</dbReference>
<dbReference type="PANTHER" id="PTHR43668">
    <property type="entry name" value="ALLANTOINASE"/>
    <property type="match status" value="1"/>
</dbReference>
<evidence type="ECO:0000256" key="6">
    <source>
        <dbReference type="ARBA" id="ARBA00011881"/>
    </source>
</evidence>
<keyword evidence="8" id="KW-0479">Metal-binding</keyword>
<gene>
    <name evidence="12" type="primary">allB</name>
    <name evidence="12" type="ORF">HMF3257_04745</name>
</gene>
<evidence type="ECO:0000256" key="7">
    <source>
        <dbReference type="ARBA" id="ARBA00012863"/>
    </source>
</evidence>
<reference evidence="12 13" key="1">
    <citation type="submission" date="2018-06" db="EMBL/GenBank/DDBJ databases">
        <title>Spirosoma sp. HMF3257 Genome sequencing and assembly.</title>
        <authorList>
            <person name="Kang H."/>
            <person name="Cha I."/>
            <person name="Kim H."/>
            <person name="Kang J."/>
            <person name="Joh K."/>
        </authorList>
    </citation>
    <scope>NUCLEOTIDE SEQUENCE [LARGE SCALE GENOMIC DNA]</scope>
    <source>
        <strain evidence="12 13">HMF3257</strain>
    </source>
</reference>